<accession>A0A091DMD3</accession>
<proteinExistence type="predicted"/>
<sequence>MRVSSRPARELPACAGSRPARQQTRKVPKTPDGISSDACLPARLRSPGGMRGSSRPVQQQTRKEDTENSEDLKLQDENI</sequence>
<feature type="region of interest" description="Disordered" evidence="1">
    <location>
        <begin position="1"/>
        <end position="79"/>
    </location>
</feature>
<protein>
    <submittedName>
        <fullName evidence="2">Uncharacterized protein</fullName>
    </submittedName>
</protein>
<organism evidence="2 3">
    <name type="scientific">Fukomys damarensis</name>
    <name type="common">Damaraland mole rat</name>
    <name type="synonym">Cryptomys damarensis</name>
    <dbReference type="NCBI Taxonomy" id="885580"/>
    <lineage>
        <taxon>Eukaryota</taxon>
        <taxon>Metazoa</taxon>
        <taxon>Chordata</taxon>
        <taxon>Craniata</taxon>
        <taxon>Vertebrata</taxon>
        <taxon>Euteleostomi</taxon>
        <taxon>Mammalia</taxon>
        <taxon>Eutheria</taxon>
        <taxon>Euarchontoglires</taxon>
        <taxon>Glires</taxon>
        <taxon>Rodentia</taxon>
        <taxon>Hystricomorpha</taxon>
        <taxon>Bathyergidae</taxon>
        <taxon>Fukomys</taxon>
    </lineage>
</organism>
<dbReference type="Proteomes" id="UP000028990">
    <property type="component" value="Unassembled WGS sequence"/>
</dbReference>
<evidence type="ECO:0000313" key="3">
    <source>
        <dbReference type="Proteomes" id="UP000028990"/>
    </source>
</evidence>
<dbReference type="AlphaFoldDB" id="A0A091DMD3"/>
<evidence type="ECO:0000256" key="1">
    <source>
        <dbReference type="SAM" id="MobiDB-lite"/>
    </source>
</evidence>
<reference evidence="2 3" key="1">
    <citation type="submission" date="2013-11" db="EMBL/GenBank/DDBJ databases">
        <title>The Damaraland mole rat (Fukomys damarensis) genome and evolution of African mole rats.</title>
        <authorList>
            <person name="Gladyshev V.N."/>
            <person name="Fang X."/>
        </authorList>
    </citation>
    <scope>NUCLEOTIDE SEQUENCE [LARGE SCALE GENOMIC DNA]</scope>
    <source>
        <tissue evidence="2">Liver</tissue>
    </source>
</reference>
<name>A0A091DMD3_FUKDA</name>
<evidence type="ECO:0000313" key="2">
    <source>
        <dbReference type="EMBL" id="KFO32212.1"/>
    </source>
</evidence>
<keyword evidence="3" id="KW-1185">Reference proteome</keyword>
<feature type="compositionally biased region" description="Basic and acidic residues" evidence="1">
    <location>
        <begin position="61"/>
        <end position="79"/>
    </location>
</feature>
<dbReference type="EMBL" id="KN122191">
    <property type="protein sequence ID" value="KFO32212.1"/>
    <property type="molecule type" value="Genomic_DNA"/>
</dbReference>
<gene>
    <name evidence="2" type="ORF">H920_06315</name>
</gene>